<dbReference type="EMBL" id="WBUI01000012">
    <property type="protein sequence ID" value="KAB2931756.1"/>
    <property type="molecule type" value="Genomic_DNA"/>
</dbReference>
<dbReference type="GO" id="GO:0071973">
    <property type="term" value="P:bacterial-type flagellum-dependent cell motility"/>
    <property type="evidence" value="ECO:0007669"/>
    <property type="project" value="InterPro"/>
</dbReference>
<evidence type="ECO:0000256" key="4">
    <source>
        <dbReference type="SAM" id="MobiDB-lite"/>
    </source>
</evidence>
<evidence type="ECO:0000256" key="3">
    <source>
        <dbReference type="ARBA" id="ARBA00023143"/>
    </source>
</evidence>
<dbReference type="InterPro" id="IPR006714">
    <property type="entry name" value="FlaA"/>
</dbReference>
<organism evidence="5 6">
    <name type="scientific">Leptonema illini</name>
    <dbReference type="NCBI Taxonomy" id="183"/>
    <lineage>
        <taxon>Bacteria</taxon>
        <taxon>Pseudomonadati</taxon>
        <taxon>Spirochaetota</taxon>
        <taxon>Spirochaetia</taxon>
        <taxon>Leptospirales</taxon>
        <taxon>Leptospiraceae</taxon>
        <taxon>Leptonema</taxon>
    </lineage>
</organism>
<proteinExistence type="predicted"/>
<dbReference type="GO" id="GO:0030288">
    <property type="term" value="C:outer membrane-bounded periplasmic space"/>
    <property type="evidence" value="ECO:0007669"/>
    <property type="project" value="InterPro"/>
</dbReference>
<dbReference type="Pfam" id="PF04620">
    <property type="entry name" value="FlaA"/>
    <property type="match status" value="1"/>
</dbReference>
<evidence type="ECO:0000256" key="1">
    <source>
        <dbReference type="ARBA" id="ARBA00004631"/>
    </source>
</evidence>
<evidence type="ECO:0000313" key="5">
    <source>
        <dbReference type="EMBL" id="KAB2931756.1"/>
    </source>
</evidence>
<protein>
    <submittedName>
        <fullName evidence="5">Endoflagellar filament sheath protein</fullName>
    </submittedName>
</protein>
<sequence length="341" mass="37992">MKFKVSIPTLVAAVAGVSSMFLVDGVRAGVETAIGNDVTASEMRAITVESWDRDYSNGGYGWELLTDKDTRTQGAYQPAASNLQAEREVKLIKGTPADIRENLGFDGARILGVKFAFTFTGYNVVTIRPPAVDQYIVERPRPYLNELALAENYKARSCYQNPALSSAVTTQRAQMVDCIVGVNLPGVVSKISVWVLGRGNEYDLEGWVEDWKGNTHIYKFGSIDFIGWRPMTIDIPKNVPQDVSSYPQVKTLVFRQFKLRSNPQTSLETVYVFFDELRILTNIFEVNFDGNQVDFDRADCEQKNRLIKLIQSSARRPDLYQPKDCSTAPGPAAPIANQPGQ</sequence>
<keyword evidence="5" id="KW-0966">Cell projection</keyword>
<name>A0A833H0T9_9LEPT</name>
<gene>
    <name evidence="5" type="ORF">F9K24_12550</name>
</gene>
<dbReference type="GO" id="GO:0055040">
    <property type="term" value="C:periplasmic flagellum"/>
    <property type="evidence" value="ECO:0007669"/>
    <property type="project" value="UniProtKB-SubCell"/>
</dbReference>
<evidence type="ECO:0000256" key="2">
    <source>
        <dbReference type="ARBA" id="ARBA00022764"/>
    </source>
</evidence>
<dbReference type="AlphaFoldDB" id="A0A833H0T9"/>
<evidence type="ECO:0000313" key="6">
    <source>
        <dbReference type="Proteomes" id="UP000460298"/>
    </source>
</evidence>
<keyword evidence="5" id="KW-0969">Cilium</keyword>
<accession>A0A833H0T9</accession>
<keyword evidence="2" id="KW-0574">Periplasm</keyword>
<feature type="region of interest" description="Disordered" evidence="4">
    <location>
        <begin position="318"/>
        <end position="341"/>
    </location>
</feature>
<comment type="subcellular location">
    <subcellularLocation>
        <location evidence="1">Periplasmic flagellum</location>
    </subcellularLocation>
</comment>
<reference evidence="5 6" key="1">
    <citation type="submission" date="2019-10" db="EMBL/GenBank/DDBJ databases">
        <title>Extracellular Electron Transfer in a Candidatus Methanoperedens spp. Enrichment Culture.</title>
        <authorList>
            <person name="Berger S."/>
            <person name="Rangel Shaw D."/>
            <person name="Berben T."/>
            <person name="In 'T Zandt M."/>
            <person name="Frank J."/>
            <person name="Reimann J."/>
            <person name="Jetten M.S.M."/>
            <person name="Welte C.U."/>
        </authorList>
    </citation>
    <scope>NUCLEOTIDE SEQUENCE [LARGE SCALE GENOMIC DNA]</scope>
    <source>
        <strain evidence="5">SB12</strain>
    </source>
</reference>
<dbReference type="Proteomes" id="UP000460298">
    <property type="component" value="Unassembled WGS sequence"/>
</dbReference>
<comment type="caution">
    <text evidence="5">The sequence shown here is derived from an EMBL/GenBank/DDBJ whole genome shotgun (WGS) entry which is preliminary data.</text>
</comment>
<keyword evidence="3" id="KW-0975">Bacterial flagellum</keyword>
<keyword evidence="5" id="KW-0282">Flagellum</keyword>